<sequence length="128" mass="14221">MDGVQQCRWLQVGLIMVDFAICPSGRADQGSFQLFGAGRWRRRHVKQWQAFRHLWGGGEEREEIQPCAMQNGTGGMIAKSALSRLCRPELCLCVCACTQARDVGRPEIADGWWPGGGGWPQASTSRKD</sequence>
<dbReference type="EMBL" id="CM003528">
    <property type="protein sequence ID" value="RCV05021.1"/>
    <property type="molecule type" value="Genomic_DNA"/>
</dbReference>
<dbReference type="AlphaFoldDB" id="A0A368PH92"/>
<evidence type="ECO:0000313" key="1">
    <source>
        <dbReference type="EMBL" id="RCV05022.1"/>
    </source>
</evidence>
<protein>
    <submittedName>
        <fullName evidence="1">Uncharacterized protein</fullName>
    </submittedName>
</protein>
<accession>A0A368PH92</accession>
<reference evidence="1" key="2">
    <citation type="submission" date="2015-07" db="EMBL/GenBank/DDBJ databases">
        <authorList>
            <person name="Noorani M."/>
        </authorList>
    </citation>
    <scope>NUCLEOTIDE SEQUENCE</scope>
    <source>
        <strain evidence="1">Yugu1</strain>
    </source>
</reference>
<dbReference type="EMBL" id="CM003528">
    <property type="protein sequence ID" value="RCV05022.1"/>
    <property type="molecule type" value="Genomic_DNA"/>
</dbReference>
<organism evidence="1">
    <name type="scientific">Setaria italica</name>
    <name type="common">Foxtail millet</name>
    <name type="synonym">Panicum italicum</name>
    <dbReference type="NCBI Taxonomy" id="4555"/>
    <lineage>
        <taxon>Eukaryota</taxon>
        <taxon>Viridiplantae</taxon>
        <taxon>Streptophyta</taxon>
        <taxon>Embryophyta</taxon>
        <taxon>Tracheophyta</taxon>
        <taxon>Spermatophyta</taxon>
        <taxon>Magnoliopsida</taxon>
        <taxon>Liliopsida</taxon>
        <taxon>Poales</taxon>
        <taxon>Poaceae</taxon>
        <taxon>PACMAD clade</taxon>
        <taxon>Panicoideae</taxon>
        <taxon>Panicodae</taxon>
        <taxon>Paniceae</taxon>
        <taxon>Cenchrinae</taxon>
        <taxon>Setaria</taxon>
    </lineage>
</organism>
<reference evidence="1" key="1">
    <citation type="journal article" date="2012" name="Nat. Biotechnol.">
        <title>Reference genome sequence of the model plant Setaria.</title>
        <authorList>
            <person name="Bennetzen J.L."/>
            <person name="Schmutz J."/>
            <person name="Wang H."/>
            <person name="Percifield R."/>
            <person name="Hawkins J."/>
            <person name="Pontaroli A.C."/>
            <person name="Estep M."/>
            <person name="Feng L."/>
            <person name="Vaughn J.N."/>
            <person name="Grimwood J."/>
            <person name="Jenkins J."/>
            <person name="Barry K."/>
            <person name="Lindquist E."/>
            <person name="Hellsten U."/>
            <person name="Deshpande S."/>
            <person name="Wang X."/>
            <person name="Wu X."/>
            <person name="Mitros T."/>
            <person name="Triplett J."/>
            <person name="Yang X."/>
            <person name="Ye C.Y."/>
            <person name="Mauro-Herrera M."/>
            <person name="Wang L."/>
            <person name="Li P."/>
            <person name="Sharma M."/>
            <person name="Sharma R."/>
            <person name="Ronald P.C."/>
            <person name="Panaud O."/>
            <person name="Kellogg E.A."/>
            <person name="Brutnell T.P."/>
            <person name="Doust A.N."/>
            <person name="Tuskan G.A."/>
            <person name="Rokhsar D."/>
            <person name="Devos K.M."/>
        </authorList>
    </citation>
    <scope>NUCLEOTIDE SEQUENCE [LARGE SCALE GENOMIC DNA]</scope>
    <source>
        <strain evidence="1">Yugu1</strain>
    </source>
</reference>
<proteinExistence type="predicted"/>
<name>A0A368PH92_SETIT</name>
<dbReference type="EMBL" id="CM003528">
    <property type="protein sequence ID" value="RCV05020.1"/>
    <property type="molecule type" value="Genomic_DNA"/>
</dbReference>
<gene>
    <name evidence="1" type="ORF">SETIT_1G048600v2</name>
</gene>